<dbReference type="AlphaFoldDB" id="A0A919S0N6"/>
<reference evidence="1" key="1">
    <citation type="submission" date="2021-03" db="EMBL/GenBank/DDBJ databases">
        <title>Taxonomic study of Clostridium polyendosporum from meadow-gley soil under rice.</title>
        <authorList>
            <person name="Kobayashi H."/>
            <person name="Tanizawa Y."/>
            <person name="Yagura M."/>
        </authorList>
    </citation>
    <scope>NUCLEOTIDE SEQUENCE</scope>
    <source>
        <strain evidence="1">JCM 30710</strain>
    </source>
</reference>
<sequence>MAELVPLNNNDLITRPTYFKDLYNMLDDFLEIHGYQKEV</sequence>
<gene>
    <name evidence="1" type="ORF">CPJCM30710_17940</name>
</gene>
<evidence type="ECO:0000313" key="1">
    <source>
        <dbReference type="EMBL" id="GIM29128.1"/>
    </source>
</evidence>
<dbReference type="Proteomes" id="UP000679179">
    <property type="component" value="Unassembled WGS sequence"/>
</dbReference>
<evidence type="ECO:0000313" key="2">
    <source>
        <dbReference type="Proteomes" id="UP000679179"/>
    </source>
</evidence>
<dbReference type="EMBL" id="BOPZ01000013">
    <property type="protein sequence ID" value="GIM29128.1"/>
    <property type="molecule type" value="Genomic_DNA"/>
</dbReference>
<proteinExistence type="predicted"/>
<protein>
    <submittedName>
        <fullName evidence="1">Uncharacterized protein</fullName>
    </submittedName>
</protein>
<accession>A0A919S0N6</accession>
<name>A0A919S0N6_9CLOT</name>
<organism evidence="1 2">
    <name type="scientific">Clostridium polyendosporum</name>
    <dbReference type="NCBI Taxonomy" id="69208"/>
    <lineage>
        <taxon>Bacteria</taxon>
        <taxon>Bacillati</taxon>
        <taxon>Bacillota</taxon>
        <taxon>Clostridia</taxon>
        <taxon>Eubacteriales</taxon>
        <taxon>Clostridiaceae</taxon>
        <taxon>Clostridium</taxon>
    </lineage>
</organism>
<keyword evidence="2" id="KW-1185">Reference proteome</keyword>
<comment type="caution">
    <text evidence="1">The sequence shown here is derived from an EMBL/GenBank/DDBJ whole genome shotgun (WGS) entry which is preliminary data.</text>
</comment>